<feature type="transmembrane region" description="Helical" evidence="7">
    <location>
        <begin position="191"/>
        <end position="210"/>
    </location>
</feature>
<evidence type="ECO:0000256" key="4">
    <source>
        <dbReference type="ARBA" id="ARBA00022692"/>
    </source>
</evidence>
<reference evidence="9" key="1">
    <citation type="submission" date="2020-12" db="EMBL/GenBank/DDBJ databases">
        <title>Prauserella sp. ASG 168, a novel actinomycete isolated from cave rock.</title>
        <authorList>
            <person name="Suriyachadkun C."/>
        </authorList>
    </citation>
    <scope>NUCLEOTIDE SEQUENCE</scope>
    <source>
        <strain evidence="9">ASG 168</strain>
    </source>
</reference>
<feature type="transmembrane region" description="Helical" evidence="7">
    <location>
        <begin position="158"/>
        <end position="179"/>
    </location>
</feature>
<feature type="transmembrane region" description="Helical" evidence="7">
    <location>
        <begin position="57"/>
        <end position="80"/>
    </location>
</feature>
<comment type="subcellular location">
    <subcellularLocation>
        <location evidence="1">Cell membrane</location>
        <topology evidence="1">Multi-pass membrane protein</topology>
    </subcellularLocation>
</comment>
<feature type="transmembrane region" description="Helical" evidence="7">
    <location>
        <begin position="122"/>
        <end position="146"/>
    </location>
</feature>
<sequence length="448" mass="46369">MDNDVPPPASAKLSKGTRRALIAAMTGTLIEWYDYALYGAAAAVVIGPLFFEGTETAATLAAFATFAVGFLARPLGGILIGHIGDRVGRKPALLLTIVLMGVATVGIGLLPTPATLGVLAPVLLVVLRLLQGMGAGAELAGAVTLVAEFAPSRSRGYLTSLVLATVPAGIVLATGAFLGVSALDDAVLLDWAWRVPFLASAVLFGLAVFIRQRLEETPEYVEAQRRAADQQDTKLPLVELLRRHRAAVAVGFFSITGHNALNYIMATFSLAYMTSSAVGMERSEALAAVTIGTVFGIIGTPVGGWAADRFGARRVLLFGSAAGALFAFPLFSALTTGDTVVATVALAIGYGVVIACTSGAQGAFLADLFPAEQRFSGIALVREFNGVLVAGTTPLVATALIAAFDGATWPAASFLTLCCVSSVAALLVWSRRRPAVAPLTTEATTTER</sequence>
<feature type="transmembrane region" description="Helical" evidence="7">
    <location>
        <begin position="410"/>
        <end position="429"/>
    </location>
</feature>
<feature type="transmembrane region" description="Helical" evidence="7">
    <location>
        <begin position="92"/>
        <end position="110"/>
    </location>
</feature>
<evidence type="ECO:0000313" key="9">
    <source>
        <dbReference type="EMBL" id="MBK1787536.1"/>
    </source>
</evidence>
<evidence type="ECO:0000256" key="7">
    <source>
        <dbReference type="SAM" id="Phobius"/>
    </source>
</evidence>
<evidence type="ECO:0000259" key="8">
    <source>
        <dbReference type="PROSITE" id="PS50850"/>
    </source>
</evidence>
<evidence type="ECO:0000313" key="10">
    <source>
        <dbReference type="Proteomes" id="UP000635245"/>
    </source>
</evidence>
<name>A0A934QVY8_9PSEU</name>
<dbReference type="Pfam" id="PF07690">
    <property type="entry name" value="MFS_1"/>
    <property type="match status" value="1"/>
</dbReference>
<feature type="transmembrane region" description="Helical" evidence="7">
    <location>
        <begin position="285"/>
        <end position="303"/>
    </location>
</feature>
<evidence type="ECO:0000256" key="1">
    <source>
        <dbReference type="ARBA" id="ARBA00004651"/>
    </source>
</evidence>
<gene>
    <name evidence="9" type="ORF">JHE00_24695</name>
</gene>
<dbReference type="InterPro" id="IPR036259">
    <property type="entry name" value="MFS_trans_sf"/>
</dbReference>
<feature type="transmembrane region" description="Helical" evidence="7">
    <location>
        <begin position="246"/>
        <end position="265"/>
    </location>
</feature>
<keyword evidence="3" id="KW-1003">Cell membrane</keyword>
<keyword evidence="2" id="KW-0813">Transport</keyword>
<evidence type="ECO:0000256" key="5">
    <source>
        <dbReference type="ARBA" id="ARBA00022989"/>
    </source>
</evidence>
<keyword evidence="10" id="KW-1185">Reference proteome</keyword>
<dbReference type="PANTHER" id="PTHR43045">
    <property type="entry name" value="SHIKIMATE TRANSPORTER"/>
    <property type="match status" value="1"/>
</dbReference>
<dbReference type="PANTHER" id="PTHR43045:SF1">
    <property type="entry name" value="SHIKIMATE TRANSPORTER"/>
    <property type="match status" value="1"/>
</dbReference>
<dbReference type="SUPFAM" id="SSF103473">
    <property type="entry name" value="MFS general substrate transporter"/>
    <property type="match status" value="1"/>
</dbReference>
<evidence type="ECO:0000256" key="3">
    <source>
        <dbReference type="ARBA" id="ARBA00022475"/>
    </source>
</evidence>
<dbReference type="GO" id="GO:0022857">
    <property type="term" value="F:transmembrane transporter activity"/>
    <property type="evidence" value="ECO:0007669"/>
    <property type="project" value="InterPro"/>
</dbReference>
<dbReference type="InterPro" id="IPR005829">
    <property type="entry name" value="Sugar_transporter_CS"/>
</dbReference>
<proteinExistence type="predicted"/>
<dbReference type="EMBL" id="JAENJH010000007">
    <property type="protein sequence ID" value="MBK1787536.1"/>
    <property type="molecule type" value="Genomic_DNA"/>
</dbReference>
<evidence type="ECO:0000256" key="2">
    <source>
        <dbReference type="ARBA" id="ARBA00022448"/>
    </source>
</evidence>
<dbReference type="PROSITE" id="PS50850">
    <property type="entry name" value="MFS"/>
    <property type="match status" value="1"/>
</dbReference>
<protein>
    <submittedName>
        <fullName evidence="9">MFS transporter</fullName>
    </submittedName>
</protein>
<comment type="caution">
    <text evidence="9">The sequence shown here is derived from an EMBL/GenBank/DDBJ whole genome shotgun (WGS) entry which is preliminary data.</text>
</comment>
<dbReference type="InterPro" id="IPR011701">
    <property type="entry name" value="MFS"/>
</dbReference>
<dbReference type="GO" id="GO:0005886">
    <property type="term" value="C:plasma membrane"/>
    <property type="evidence" value="ECO:0007669"/>
    <property type="project" value="UniProtKB-SubCell"/>
</dbReference>
<dbReference type="Gene3D" id="1.20.1250.20">
    <property type="entry name" value="MFS general substrate transporter like domains"/>
    <property type="match status" value="2"/>
</dbReference>
<dbReference type="AlphaFoldDB" id="A0A934QVY8"/>
<accession>A0A934QVY8</accession>
<dbReference type="PROSITE" id="PS00217">
    <property type="entry name" value="SUGAR_TRANSPORT_2"/>
    <property type="match status" value="1"/>
</dbReference>
<feature type="transmembrane region" description="Helical" evidence="7">
    <location>
        <begin position="340"/>
        <end position="365"/>
    </location>
</feature>
<dbReference type="RefSeq" id="WP_200322264.1">
    <property type="nucleotide sequence ID" value="NZ_JAENJH010000007.1"/>
</dbReference>
<dbReference type="Proteomes" id="UP000635245">
    <property type="component" value="Unassembled WGS sequence"/>
</dbReference>
<feature type="domain" description="Major facilitator superfamily (MFS) profile" evidence="8">
    <location>
        <begin position="20"/>
        <end position="436"/>
    </location>
</feature>
<keyword evidence="4 7" id="KW-0812">Transmembrane</keyword>
<keyword evidence="5 7" id="KW-1133">Transmembrane helix</keyword>
<evidence type="ECO:0000256" key="6">
    <source>
        <dbReference type="ARBA" id="ARBA00023136"/>
    </source>
</evidence>
<dbReference type="InterPro" id="IPR020846">
    <property type="entry name" value="MFS_dom"/>
</dbReference>
<feature type="transmembrane region" description="Helical" evidence="7">
    <location>
        <begin position="386"/>
        <end position="404"/>
    </location>
</feature>
<keyword evidence="6 7" id="KW-0472">Membrane</keyword>
<feature type="transmembrane region" description="Helical" evidence="7">
    <location>
        <begin position="315"/>
        <end position="334"/>
    </location>
</feature>
<organism evidence="9 10">
    <name type="scientific">Prauserella cavernicola</name>
    <dbReference type="NCBI Taxonomy" id="2800127"/>
    <lineage>
        <taxon>Bacteria</taxon>
        <taxon>Bacillati</taxon>
        <taxon>Actinomycetota</taxon>
        <taxon>Actinomycetes</taxon>
        <taxon>Pseudonocardiales</taxon>
        <taxon>Pseudonocardiaceae</taxon>
        <taxon>Prauserella</taxon>
    </lineage>
</organism>